<gene>
    <name evidence="1" type="ORF">ACFSJT_14360</name>
</gene>
<reference evidence="2" key="1">
    <citation type="journal article" date="2019" name="Int. J. Syst. Evol. Microbiol.">
        <title>The Global Catalogue of Microorganisms (GCM) 10K type strain sequencing project: providing services to taxonomists for standard genome sequencing and annotation.</title>
        <authorList>
            <consortium name="The Broad Institute Genomics Platform"/>
            <consortium name="The Broad Institute Genome Sequencing Center for Infectious Disease"/>
            <person name="Wu L."/>
            <person name="Ma J."/>
        </authorList>
    </citation>
    <scope>NUCLEOTIDE SEQUENCE [LARGE SCALE GENOMIC DNA]</scope>
    <source>
        <strain evidence="2">DT92</strain>
    </source>
</reference>
<accession>A0ABW5AZ42</accession>
<dbReference type="PANTHER" id="PTHR36166">
    <property type="entry name" value="CHROMOSOME 9, WHOLE GENOME SHOTGUN SEQUENCE"/>
    <property type="match status" value="1"/>
</dbReference>
<dbReference type="SUPFAM" id="SSF55961">
    <property type="entry name" value="Bet v1-like"/>
    <property type="match status" value="1"/>
</dbReference>
<dbReference type="Gene3D" id="3.30.530.20">
    <property type="match status" value="1"/>
</dbReference>
<dbReference type="RefSeq" id="WP_378320984.1">
    <property type="nucleotide sequence ID" value="NZ_JBHUHY010000015.1"/>
</dbReference>
<protein>
    <submittedName>
        <fullName evidence="1">SRPBCC family protein</fullName>
    </submittedName>
</protein>
<organism evidence="1 2">
    <name type="scientific">Aquimarina celericrescens</name>
    <dbReference type="NCBI Taxonomy" id="1964542"/>
    <lineage>
        <taxon>Bacteria</taxon>
        <taxon>Pseudomonadati</taxon>
        <taxon>Bacteroidota</taxon>
        <taxon>Flavobacteriia</taxon>
        <taxon>Flavobacteriales</taxon>
        <taxon>Flavobacteriaceae</taxon>
        <taxon>Aquimarina</taxon>
    </lineage>
</organism>
<evidence type="ECO:0000313" key="1">
    <source>
        <dbReference type="EMBL" id="MFD2187981.1"/>
    </source>
</evidence>
<dbReference type="InterPro" id="IPR019587">
    <property type="entry name" value="Polyketide_cyclase/dehydratase"/>
</dbReference>
<comment type="caution">
    <text evidence="1">The sequence shown here is derived from an EMBL/GenBank/DDBJ whole genome shotgun (WGS) entry which is preliminary data.</text>
</comment>
<dbReference type="PANTHER" id="PTHR36166:SF1">
    <property type="entry name" value="SRPBCC DOMAIN-CONTAINING PROTEIN"/>
    <property type="match status" value="1"/>
</dbReference>
<dbReference type="Proteomes" id="UP001597344">
    <property type="component" value="Unassembled WGS sequence"/>
</dbReference>
<dbReference type="InterPro" id="IPR023393">
    <property type="entry name" value="START-like_dom_sf"/>
</dbReference>
<name>A0ABW5AZ42_9FLAO</name>
<keyword evidence="2" id="KW-1185">Reference proteome</keyword>
<sequence>MEIRTEININATTQKAWQILIDFDNYPNWNPFIKTISGKPEIGNTIKVVLPEMTFTPKITAFKTNKELRWLGHFLFKGLFDGEHIFRIHDNADGTITFNHSEKFSGILVPLFKKKLLSETKQGFEAMNIKLKEVAEQV</sequence>
<evidence type="ECO:0000313" key="2">
    <source>
        <dbReference type="Proteomes" id="UP001597344"/>
    </source>
</evidence>
<dbReference type="Pfam" id="PF10604">
    <property type="entry name" value="Polyketide_cyc2"/>
    <property type="match status" value="1"/>
</dbReference>
<dbReference type="EMBL" id="JBHUHY010000015">
    <property type="protein sequence ID" value="MFD2187981.1"/>
    <property type="molecule type" value="Genomic_DNA"/>
</dbReference>
<dbReference type="CDD" id="cd07822">
    <property type="entry name" value="SRPBCC_4"/>
    <property type="match status" value="1"/>
</dbReference>
<proteinExistence type="predicted"/>